<evidence type="ECO:0000256" key="2">
    <source>
        <dbReference type="ARBA" id="ARBA00022679"/>
    </source>
</evidence>
<feature type="domain" description="Thiolase C-terminal" evidence="4">
    <location>
        <begin position="19"/>
        <end position="111"/>
    </location>
</feature>
<dbReference type="PANTHER" id="PTHR18919:SF163">
    <property type="entry name" value="ACETYL-COA ACETYLTRANSFERASE, CYTOSOLIC 1-LIKE"/>
    <property type="match status" value="1"/>
</dbReference>
<dbReference type="InterPro" id="IPR020617">
    <property type="entry name" value="Thiolase_C"/>
</dbReference>
<dbReference type="AlphaFoldDB" id="A0A5A7PU87"/>
<keyword evidence="2 5" id="KW-0808">Transferase</keyword>
<comment type="similarity">
    <text evidence="1">Belongs to the thiolase-like superfamily. Thiolase family.</text>
</comment>
<evidence type="ECO:0000256" key="1">
    <source>
        <dbReference type="ARBA" id="ARBA00010982"/>
    </source>
</evidence>
<organism evidence="5 6">
    <name type="scientific">Striga asiatica</name>
    <name type="common">Asiatic witchweed</name>
    <name type="synonym">Buchnera asiatica</name>
    <dbReference type="NCBI Taxonomy" id="4170"/>
    <lineage>
        <taxon>Eukaryota</taxon>
        <taxon>Viridiplantae</taxon>
        <taxon>Streptophyta</taxon>
        <taxon>Embryophyta</taxon>
        <taxon>Tracheophyta</taxon>
        <taxon>Spermatophyta</taxon>
        <taxon>Magnoliopsida</taxon>
        <taxon>eudicotyledons</taxon>
        <taxon>Gunneridae</taxon>
        <taxon>Pentapetalae</taxon>
        <taxon>asterids</taxon>
        <taxon>lamiids</taxon>
        <taxon>Lamiales</taxon>
        <taxon>Orobanchaceae</taxon>
        <taxon>Buchnereae</taxon>
        <taxon>Striga</taxon>
    </lineage>
</organism>
<dbReference type="GO" id="GO:0006635">
    <property type="term" value="P:fatty acid beta-oxidation"/>
    <property type="evidence" value="ECO:0007669"/>
    <property type="project" value="TreeGrafter"/>
</dbReference>
<dbReference type="PANTHER" id="PTHR18919">
    <property type="entry name" value="ACETYL-COA C-ACYLTRANSFERASE"/>
    <property type="match status" value="1"/>
</dbReference>
<reference evidence="6" key="1">
    <citation type="journal article" date="2019" name="Curr. Biol.">
        <title>Genome Sequence of Striga asiatica Provides Insight into the Evolution of Plant Parasitism.</title>
        <authorList>
            <person name="Yoshida S."/>
            <person name="Kim S."/>
            <person name="Wafula E.K."/>
            <person name="Tanskanen J."/>
            <person name="Kim Y.M."/>
            <person name="Honaas L."/>
            <person name="Yang Z."/>
            <person name="Spallek T."/>
            <person name="Conn C.E."/>
            <person name="Ichihashi Y."/>
            <person name="Cheong K."/>
            <person name="Cui S."/>
            <person name="Der J.P."/>
            <person name="Gundlach H."/>
            <person name="Jiao Y."/>
            <person name="Hori C."/>
            <person name="Ishida J.K."/>
            <person name="Kasahara H."/>
            <person name="Kiba T."/>
            <person name="Kim M.S."/>
            <person name="Koo N."/>
            <person name="Laohavisit A."/>
            <person name="Lee Y.H."/>
            <person name="Lumba S."/>
            <person name="McCourt P."/>
            <person name="Mortimer J.C."/>
            <person name="Mutuku J.M."/>
            <person name="Nomura T."/>
            <person name="Sasaki-Sekimoto Y."/>
            <person name="Seto Y."/>
            <person name="Wang Y."/>
            <person name="Wakatake T."/>
            <person name="Sakakibara H."/>
            <person name="Demura T."/>
            <person name="Yamaguchi S."/>
            <person name="Yoneyama K."/>
            <person name="Manabe R.I."/>
            <person name="Nelson D.C."/>
            <person name="Schulman A.H."/>
            <person name="Timko M.P."/>
            <person name="dePamphilis C.W."/>
            <person name="Choi D."/>
            <person name="Shirasu K."/>
        </authorList>
    </citation>
    <scope>NUCLEOTIDE SEQUENCE [LARGE SCALE GENOMIC DNA]</scope>
    <source>
        <strain evidence="6">cv. UVA1</strain>
    </source>
</reference>
<dbReference type="InterPro" id="IPR016039">
    <property type="entry name" value="Thiolase-like"/>
</dbReference>
<dbReference type="GO" id="GO:0005739">
    <property type="term" value="C:mitochondrion"/>
    <property type="evidence" value="ECO:0007669"/>
    <property type="project" value="TreeGrafter"/>
</dbReference>
<evidence type="ECO:0000256" key="3">
    <source>
        <dbReference type="ARBA" id="ARBA00023315"/>
    </source>
</evidence>
<keyword evidence="6" id="KW-1185">Reference proteome</keyword>
<protein>
    <submittedName>
        <fullName evidence="5">Acetyl-CoA acetyltransferase</fullName>
    </submittedName>
</protein>
<dbReference type="InterPro" id="IPR020613">
    <property type="entry name" value="Thiolase_CS"/>
</dbReference>
<dbReference type="Pfam" id="PF02803">
    <property type="entry name" value="Thiolase_C"/>
    <property type="match status" value="1"/>
</dbReference>
<dbReference type="OrthoDB" id="5404651at2759"/>
<keyword evidence="3" id="KW-0012">Acyltransferase</keyword>
<evidence type="ECO:0000313" key="5">
    <source>
        <dbReference type="EMBL" id="GER36196.1"/>
    </source>
</evidence>
<evidence type="ECO:0000259" key="4">
    <source>
        <dbReference type="Pfam" id="PF02803"/>
    </source>
</evidence>
<dbReference type="EMBL" id="BKCP01005084">
    <property type="protein sequence ID" value="GER36196.1"/>
    <property type="molecule type" value="Genomic_DNA"/>
</dbReference>
<name>A0A5A7PU87_STRAF</name>
<comment type="caution">
    <text evidence="5">The sequence shown here is derived from an EMBL/GenBank/DDBJ whole genome shotgun (WGS) entry which is preliminary data.</text>
</comment>
<evidence type="ECO:0000313" key="6">
    <source>
        <dbReference type="Proteomes" id="UP000325081"/>
    </source>
</evidence>
<proteinExistence type="inferred from homology"/>
<accession>A0A5A7PU87</accession>
<dbReference type="PROSITE" id="PS00737">
    <property type="entry name" value="THIOLASE_2"/>
    <property type="match status" value="1"/>
</dbReference>
<dbReference type="SUPFAM" id="SSF53901">
    <property type="entry name" value="Thiolase-like"/>
    <property type="match status" value="1"/>
</dbReference>
<dbReference type="GO" id="GO:0003985">
    <property type="term" value="F:acetyl-CoA C-acetyltransferase activity"/>
    <property type="evidence" value="ECO:0007669"/>
    <property type="project" value="TreeGrafter"/>
</dbReference>
<dbReference type="Gene3D" id="3.40.47.10">
    <property type="match status" value="1"/>
</dbReference>
<sequence>MAAALILVSGAMAIKLGLNVIARIKGYADAAQAPELFTTAPAIAIPKAIVNAGLKASDIDFYEINEAFSVVALANQRLLNIDPKRLNAHGGALSLGHPLGCSGARILVTLLGV</sequence>
<gene>
    <name evidence="5" type="ORF">STAS_12527</name>
</gene>
<dbReference type="Proteomes" id="UP000325081">
    <property type="component" value="Unassembled WGS sequence"/>
</dbReference>